<accession>A0AAD3N2B3</accession>
<keyword evidence="6" id="KW-0851">Voltage-gated channel</keyword>
<proteinExistence type="predicted"/>
<evidence type="ECO:0000313" key="14">
    <source>
        <dbReference type="Proteomes" id="UP001279410"/>
    </source>
</evidence>
<organism evidence="13 14">
    <name type="scientific">Lates japonicus</name>
    <name type="common">Japanese lates</name>
    <dbReference type="NCBI Taxonomy" id="270547"/>
    <lineage>
        <taxon>Eukaryota</taxon>
        <taxon>Metazoa</taxon>
        <taxon>Chordata</taxon>
        <taxon>Craniata</taxon>
        <taxon>Vertebrata</taxon>
        <taxon>Euteleostomi</taxon>
        <taxon>Actinopterygii</taxon>
        <taxon>Neopterygii</taxon>
        <taxon>Teleostei</taxon>
        <taxon>Neoteleostei</taxon>
        <taxon>Acanthomorphata</taxon>
        <taxon>Carangaria</taxon>
        <taxon>Carangaria incertae sedis</taxon>
        <taxon>Centropomidae</taxon>
        <taxon>Lates</taxon>
    </lineage>
</organism>
<evidence type="ECO:0000256" key="2">
    <source>
        <dbReference type="ARBA" id="ARBA00022448"/>
    </source>
</evidence>
<comment type="catalytic activity">
    <reaction evidence="10">
        <text>K(+)(in) = K(+)(out)</text>
        <dbReference type="Rhea" id="RHEA:29463"/>
        <dbReference type="ChEBI" id="CHEBI:29103"/>
    </reaction>
</comment>
<evidence type="ECO:0000259" key="12">
    <source>
        <dbReference type="Pfam" id="PF03520"/>
    </source>
</evidence>
<feature type="region of interest" description="Disordered" evidence="11">
    <location>
        <begin position="129"/>
        <end position="233"/>
    </location>
</feature>
<dbReference type="EMBL" id="BRZM01005404">
    <property type="protein sequence ID" value="GLD63529.1"/>
    <property type="molecule type" value="Genomic_DNA"/>
</dbReference>
<dbReference type="PANTHER" id="PTHR47735:SF8">
    <property type="entry name" value="POTASSIUM VOLTAGE-GATED CHANNEL SUBFAMILY KQT MEMBER 5"/>
    <property type="match status" value="1"/>
</dbReference>
<feature type="region of interest" description="Disordered" evidence="11">
    <location>
        <begin position="352"/>
        <end position="384"/>
    </location>
</feature>
<evidence type="ECO:0000256" key="11">
    <source>
        <dbReference type="SAM" id="MobiDB-lite"/>
    </source>
</evidence>
<keyword evidence="4" id="KW-0633">Potassium transport</keyword>
<feature type="compositionally biased region" description="Gly residues" evidence="11">
    <location>
        <begin position="146"/>
        <end position="156"/>
    </location>
</feature>
<evidence type="ECO:0000256" key="7">
    <source>
        <dbReference type="ARBA" id="ARBA00022958"/>
    </source>
</evidence>
<comment type="subcellular location">
    <subcellularLocation>
        <location evidence="1">Cell membrane</location>
        <topology evidence="1">Multi-pass membrane protein</topology>
    </subcellularLocation>
</comment>
<keyword evidence="14" id="KW-1185">Reference proteome</keyword>
<dbReference type="GO" id="GO:0008076">
    <property type="term" value="C:voltage-gated potassium channel complex"/>
    <property type="evidence" value="ECO:0007669"/>
    <property type="project" value="TreeGrafter"/>
</dbReference>
<feature type="domain" description="Potassium channel voltage dependent KCNQ C-terminal" evidence="12">
    <location>
        <begin position="1"/>
        <end position="107"/>
    </location>
</feature>
<dbReference type="Pfam" id="PF03520">
    <property type="entry name" value="KCNQ_channel"/>
    <property type="match status" value="1"/>
</dbReference>
<keyword evidence="2" id="KW-0813">Transport</keyword>
<keyword evidence="3" id="KW-0472">Membrane</keyword>
<feature type="region of interest" description="Disordered" evidence="11">
    <location>
        <begin position="255"/>
        <end position="303"/>
    </location>
</feature>
<name>A0AAD3N2B3_LATJO</name>
<evidence type="ECO:0000256" key="9">
    <source>
        <dbReference type="ARBA" id="ARBA00023303"/>
    </source>
</evidence>
<dbReference type="PANTHER" id="PTHR47735">
    <property type="entry name" value="POTASSIUM VOLTAGE-GATED CHANNEL SUBFAMILY KQT MEMBER 4"/>
    <property type="match status" value="1"/>
</dbReference>
<comment type="caution">
    <text evidence="13">The sequence shown here is derived from an EMBL/GenBank/DDBJ whole genome shotgun (WGS) entry which is preliminary data.</text>
</comment>
<dbReference type="Proteomes" id="UP001279410">
    <property type="component" value="Unassembled WGS sequence"/>
</dbReference>
<evidence type="ECO:0000256" key="10">
    <source>
        <dbReference type="ARBA" id="ARBA00034430"/>
    </source>
</evidence>
<evidence type="ECO:0000256" key="6">
    <source>
        <dbReference type="ARBA" id="ARBA00022882"/>
    </source>
</evidence>
<dbReference type="InterPro" id="IPR013821">
    <property type="entry name" value="K_chnl_volt-dep_KCNQ_C"/>
</dbReference>
<evidence type="ECO:0000256" key="4">
    <source>
        <dbReference type="ARBA" id="ARBA00022538"/>
    </source>
</evidence>
<dbReference type="GO" id="GO:0005249">
    <property type="term" value="F:voltage-gated potassium channel activity"/>
    <property type="evidence" value="ECO:0007669"/>
    <property type="project" value="InterPro"/>
</dbReference>
<evidence type="ECO:0000313" key="13">
    <source>
        <dbReference type="EMBL" id="GLD63529.1"/>
    </source>
</evidence>
<reference evidence="13" key="1">
    <citation type="submission" date="2022-08" db="EMBL/GenBank/DDBJ databases">
        <title>Genome sequencing of akame (Lates japonicus).</title>
        <authorList>
            <person name="Hashiguchi Y."/>
            <person name="Takahashi H."/>
        </authorList>
    </citation>
    <scope>NUCLEOTIDE SEQUENCE</scope>
    <source>
        <strain evidence="13">Kochi</strain>
    </source>
</reference>
<keyword evidence="8" id="KW-0406">Ion transport</keyword>
<evidence type="ECO:0000256" key="3">
    <source>
        <dbReference type="ARBA" id="ARBA00022475"/>
    </source>
</evidence>
<dbReference type="AlphaFoldDB" id="A0AAD3N2B3"/>
<feature type="compositionally biased region" description="Low complexity" evidence="11">
    <location>
        <begin position="361"/>
        <end position="375"/>
    </location>
</feature>
<protein>
    <submittedName>
        <fullName evidence="13">Potassium voltage-gated channel subfamily KQT member 5-like protein</fullName>
    </submittedName>
</protein>
<dbReference type="InterPro" id="IPR003937">
    <property type="entry name" value="K_chnl_volt-dep_KCNQ"/>
</dbReference>
<sequence>MKFHVAKKKFKETMRPYDVKDVIEQYSAGHLDMLCRIKSLQTRVDQILGKGQIPVDKKMRDKLHPDGDTLEGMSMLGRVCKVERQVTSIESKLDSLLDIYRQVLQKGPTTLTLSSLPLFELDSHQHHNSDYQTSIVGRDLPSPQGGDPGRGGGDNNGGIRRPHGANPRGLRLILAPADDDVPPDSAPPSYPPSTASLSPSPLLPPDSPYPTLVTPNGTSKRAHFPDLPPPPPSSGGFTLQLPPMVHPSHLRCPADSVPDDLTDGVRADEESLGPSVVVGSGVNADQEGNSEPGSVQGRVQLREKPGLKSEGVWRRHMSLEVNPLLLLSSSPDGRPSDWEGSLEKSLSVHNLSQPLTSRTPGLSSALNNSSSSNGSERGNAHGDLSNWDRTELFISDCKLEPAGEHFDFLSQGPDSSPSDLLQTVEGNSEFLSQSPHIQLA</sequence>
<evidence type="ECO:0000256" key="1">
    <source>
        <dbReference type="ARBA" id="ARBA00004651"/>
    </source>
</evidence>
<keyword evidence="9" id="KW-0407">Ion channel</keyword>
<keyword evidence="7" id="KW-0630">Potassium</keyword>
<evidence type="ECO:0000256" key="5">
    <source>
        <dbReference type="ARBA" id="ARBA00022826"/>
    </source>
</evidence>
<keyword evidence="3" id="KW-1003">Cell membrane</keyword>
<keyword evidence="5" id="KW-0631">Potassium channel</keyword>
<gene>
    <name evidence="13" type="ORF">AKAME5_002921900</name>
</gene>
<evidence type="ECO:0000256" key="8">
    <source>
        <dbReference type="ARBA" id="ARBA00023065"/>
    </source>
</evidence>